<feature type="compositionally biased region" description="Polar residues" evidence="1">
    <location>
        <begin position="109"/>
        <end position="120"/>
    </location>
</feature>
<protein>
    <submittedName>
        <fullName evidence="2">Uncharacterized protein</fullName>
    </submittedName>
</protein>
<keyword evidence="3" id="KW-1185">Reference proteome</keyword>
<gene>
    <name evidence="2" type="ORF">ACJ72_08502</name>
</gene>
<evidence type="ECO:0000256" key="1">
    <source>
        <dbReference type="SAM" id="MobiDB-lite"/>
    </source>
</evidence>
<dbReference type="Proteomes" id="UP000091918">
    <property type="component" value="Unassembled WGS sequence"/>
</dbReference>
<organism evidence="2 3">
    <name type="scientific">Emergomyces africanus</name>
    <dbReference type="NCBI Taxonomy" id="1955775"/>
    <lineage>
        <taxon>Eukaryota</taxon>
        <taxon>Fungi</taxon>
        <taxon>Dikarya</taxon>
        <taxon>Ascomycota</taxon>
        <taxon>Pezizomycotina</taxon>
        <taxon>Eurotiomycetes</taxon>
        <taxon>Eurotiomycetidae</taxon>
        <taxon>Onygenales</taxon>
        <taxon>Ajellomycetaceae</taxon>
        <taxon>Emergomyces</taxon>
    </lineage>
</organism>
<feature type="compositionally biased region" description="Polar residues" evidence="1">
    <location>
        <begin position="1"/>
        <end position="26"/>
    </location>
</feature>
<dbReference type="OrthoDB" id="10344639at2759"/>
<feature type="region of interest" description="Disordered" evidence="1">
    <location>
        <begin position="151"/>
        <end position="171"/>
    </location>
</feature>
<dbReference type="EMBL" id="LGUA01003056">
    <property type="protein sequence ID" value="OAX77202.1"/>
    <property type="molecule type" value="Genomic_DNA"/>
</dbReference>
<feature type="non-terminal residue" evidence="2">
    <location>
        <position position="1"/>
    </location>
</feature>
<feature type="region of interest" description="Disordered" evidence="1">
    <location>
        <begin position="1"/>
        <end position="43"/>
    </location>
</feature>
<evidence type="ECO:0000313" key="2">
    <source>
        <dbReference type="EMBL" id="OAX77202.1"/>
    </source>
</evidence>
<reference evidence="2 3" key="1">
    <citation type="submission" date="2015-07" db="EMBL/GenBank/DDBJ databases">
        <title>Emmonsia species relationships and genome sequence.</title>
        <authorList>
            <person name="Cuomo C.A."/>
            <person name="Schwartz I.S."/>
            <person name="Kenyon C."/>
            <person name="de Hoog G.S."/>
            <person name="Govender N.P."/>
            <person name="Botha A."/>
            <person name="Moreno L."/>
            <person name="de Vries M."/>
            <person name="Munoz J.F."/>
            <person name="Stielow J.B."/>
        </authorList>
    </citation>
    <scope>NUCLEOTIDE SEQUENCE [LARGE SCALE GENOMIC DNA]</scope>
    <source>
        <strain evidence="2 3">CBS 136260</strain>
    </source>
</reference>
<proteinExistence type="predicted"/>
<comment type="caution">
    <text evidence="2">The sequence shown here is derived from an EMBL/GenBank/DDBJ whole genome shotgun (WGS) entry which is preliminary data.</text>
</comment>
<sequence length="171" mass="17899">SASYSSTAGALPTPISSNYTSTSASDRSADLHATSPQSISEQGASTTYATNMSASGISHHLHGPKTGLDNSPVPGSVDLGLMVANNGRHYTNLPSPYHYQSINHHHQPQHASNSPGSRSSWDIGAYVNSSPVTTGPTHSLSYPRQNHHLGTVGQDYTAPPVYSLSHPTTGP</sequence>
<dbReference type="AlphaFoldDB" id="A0A1B7NKB2"/>
<evidence type="ECO:0000313" key="3">
    <source>
        <dbReference type="Proteomes" id="UP000091918"/>
    </source>
</evidence>
<accession>A0A1B7NKB2</accession>
<feature type="region of interest" description="Disordered" evidence="1">
    <location>
        <begin position="100"/>
        <end position="122"/>
    </location>
</feature>
<name>A0A1B7NKB2_9EURO</name>
<feature type="compositionally biased region" description="Polar residues" evidence="1">
    <location>
        <begin position="34"/>
        <end position="43"/>
    </location>
</feature>
<dbReference type="STRING" id="1658172.A0A1B7NKB2"/>